<dbReference type="InterPro" id="IPR015797">
    <property type="entry name" value="NUDIX_hydrolase-like_dom_sf"/>
</dbReference>
<sequence length="293" mass="32699">MSPGEDLAPLSGEALEARWGGSNCHLLPVCENRVFLHWPKDQPRALTPSYQEAGELITHARSPVWIHSAQGRDFFAVELDRFQPKRRIPGGDFEDLRSVAGLLSDPDWSLLARAKAMIQWHASHTFCTRCGAPSGRSPGGLARYCSNPECGQRHFPRTDPAVIVRVVQGDRILLGRQPNWPRTRRSVLAGFVSPGESAEATVVREVFEEAGIRIRPDSVRYFSSQPWPFPGSLMLAYTAEAGNTDIQRLDGELADAEWWSRPALNEALAEEAIQLPNTRSVARHLIEDWRSTD</sequence>
<keyword evidence="7" id="KW-0460">Magnesium</keyword>
<dbReference type="PROSITE" id="PS00893">
    <property type="entry name" value="NUDIX_BOX"/>
    <property type="match status" value="1"/>
</dbReference>
<organism evidence="11 12">
    <name type="scientific">Natronospira proteinivora</name>
    <dbReference type="NCBI Taxonomy" id="1807133"/>
    <lineage>
        <taxon>Bacteria</taxon>
        <taxon>Pseudomonadati</taxon>
        <taxon>Pseudomonadota</taxon>
        <taxon>Gammaproteobacteria</taxon>
        <taxon>Natronospirales</taxon>
        <taxon>Natronospiraceae</taxon>
        <taxon>Natronospira</taxon>
    </lineage>
</organism>
<evidence type="ECO:0000256" key="6">
    <source>
        <dbReference type="ARBA" id="ARBA00022801"/>
    </source>
</evidence>
<evidence type="ECO:0000256" key="8">
    <source>
        <dbReference type="ARBA" id="ARBA00023027"/>
    </source>
</evidence>
<comment type="cofactor">
    <cofactor evidence="2">
        <name>Zn(2+)</name>
        <dbReference type="ChEBI" id="CHEBI:29105"/>
    </cofactor>
</comment>
<keyword evidence="5" id="KW-0479">Metal-binding</keyword>
<dbReference type="EMBL" id="JALJYF010000002">
    <property type="protein sequence ID" value="MCP1728264.1"/>
    <property type="molecule type" value="Genomic_DNA"/>
</dbReference>
<dbReference type="InterPro" id="IPR050241">
    <property type="entry name" value="NAD-cap_RNA_hydrolase_NudC"/>
</dbReference>
<dbReference type="CDD" id="cd03429">
    <property type="entry name" value="NUDIX_NADH_pyrophosphatase_Nudt13"/>
    <property type="match status" value="1"/>
</dbReference>
<comment type="cofactor">
    <cofactor evidence="1">
        <name>Mg(2+)</name>
        <dbReference type="ChEBI" id="CHEBI:18420"/>
    </cofactor>
</comment>
<proteinExistence type="inferred from homology"/>
<dbReference type="InterPro" id="IPR015375">
    <property type="entry name" value="NADH_PPase-like_N"/>
</dbReference>
<dbReference type="InterPro" id="IPR000086">
    <property type="entry name" value="NUDIX_hydrolase_dom"/>
</dbReference>
<dbReference type="Pfam" id="PF09297">
    <property type="entry name" value="Zn_ribbon_NUD"/>
    <property type="match status" value="1"/>
</dbReference>
<keyword evidence="6 11" id="KW-0378">Hydrolase</keyword>
<evidence type="ECO:0000256" key="1">
    <source>
        <dbReference type="ARBA" id="ARBA00001946"/>
    </source>
</evidence>
<feature type="domain" description="Nudix hydrolase" evidence="10">
    <location>
        <begin position="156"/>
        <end position="282"/>
    </location>
</feature>
<comment type="catalytic activity">
    <reaction evidence="9">
        <text>a 5'-end NAD(+)-phospho-ribonucleoside in mRNA + H2O = a 5'-end phospho-adenosine-phospho-ribonucleoside in mRNA + beta-nicotinamide D-ribonucleotide + 2 H(+)</text>
        <dbReference type="Rhea" id="RHEA:60876"/>
        <dbReference type="Rhea" id="RHEA-COMP:15698"/>
        <dbReference type="Rhea" id="RHEA-COMP:15719"/>
        <dbReference type="ChEBI" id="CHEBI:14649"/>
        <dbReference type="ChEBI" id="CHEBI:15377"/>
        <dbReference type="ChEBI" id="CHEBI:15378"/>
        <dbReference type="ChEBI" id="CHEBI:144029"/>
        <dbReference type="ChEBI" id="CHEBI:144051"/>
    </reaction>
    <physiologicalReaction direction="left-to-right" evidence="9">
        <dbReference type="Rhea" id="RHEA:60877"/>
    </physiologicalReaction>
</comment>
<evidence type="ECO:0000256" key="5">
    <source>
        <dbReference type="ARBA" id="ARBA00022723"/>
    </source>
</evidence>
<dbReference type="PANTHER" id="PTHR42904:SF6">
    <property type="entry name" value="NAD-CAPPED RNA HYDROLASE NUDT12"/>
    <property type="match status" value="1"/>
</dbReference>
<evidence type="ECO:0000256" key="2">
    <source>
        <dbReference type="ARBA" id="ARBA00001947"/>
    </source>
</evidence>
<comment type="similarity">
    <text evidence="3">Belongs to the Nudix hydrolase family. NudC subfamily.</text>
</comment>
<dbReference type="Gene3D" id="3.90.79.20">
    <property type="match status" value="1"/>
</dbReference>
<evidence type="ECO:0000256" key="9">
    <source>
        <dbReference type="ARBA" id="ARBA00023679"/>
    </source>
</evidence>
<dbReference type="EC" id="3.6.1.22" evidence="4"/>
<dbReference type="PROSITE" id="PS51462">
    <property type="entry name" value="NUDIX"/>
    <property type="match status" value="1"/>
</dbReference>
<evidence type="ECO:0000256" key="7">
    <source>
        <dbReference type="ARBA" id="ARBA00022842"/>
    </source>
</evidence>
<reference evidence="11 12" key="1">
    <citation type="submission" date="2022-03" db="EMBL/GenBank/DDBJ databases">
        <title>Genomic Encyclopedia of Type Strains, Phase III (KMG-III): the genomes of soil and plant-associated and newly described type strains.</title>
        <authorList>
            <person name="Whitman W."/>
        </authorList>
    </citation>
    <scope>NUCLEOTIDE SEQUENCE [LARGE SCALE GENOMIC DNA]</scope>
    <source>
        <strain evidence="11 12">BSker1</strain>
    </source>
</reference>
<protein>
    <recommendedName>
        <fullName evidence="4">NAD(+) diphosphatase</fullName>
        <ecNumber evidence="4">3.6.1.22</ecNumber>
    </recommendedName>
</protein>
<keyword evidence="8" id="KW-0520">NAD</keyword>
<accession>A0ABT1GAA9</accession>
<dbReference type="Gene3D" id="3.90.79.10">
    <property type="entry name" value="Nucleoside Triphosphate Pyrophosphohydrolase"/>
    <property type="match status" value="1"/>
</dbReference>
<dbReference type="SUPFAM" id="SSF55811">
    <property type="entry name" value="Nudix"/>
    <property type="match status" value="1"/>
</dbReference>
<evidence type="ECO:0000313" key="12">
    <source>
        <dbReference type="Proteomes" id="UP001523550"/>
    </source>
</evidence>
<evidence type="ECO:0000256" key="3">
    <source>
        <dbReference type="ARBA" id="ARBA00009595"/>
    </source>
</evidence>
<keyword evidence="12" id="KW-1185">Reference proteome</keyword>
<dbReference type="InterPro" id="IPR015376">
    <property type="entry name" value="Znr_NADH_PPase"/>
</dbReference>
<dbReference type="NCBIfam" id="NF001299">
    <property type="entry name" value="PRK00241.1"/>
    <property type="match status" value="1"/>
</dbReference>
<evidence type="ECO:0000259" key="10">
    <source>
        <dbReference type="PROSITE" id="PS51462"/>
    </source>
</evidence>
<comment type="caution">
    <text evidence="11">The sequence shown here is derived from an EMBL/GenBank/DDBJ whole genome shotgun (WGS) entry which is preliminary data.</text>
</comment>
<evidence type="ECO:0000256" key="4">
    <source>
        <dbReference type="ARBA" id="ARBA00012381"/>
    </source>
</evidence>
<dbReference type="PANTHER" id="PTHR42904">
    <property type="entry name" value="NUDIX HYDROLASE, NUDC SUBFAMILY"/>
    <property type="match status" value="1"/>
</dbReference>
<dbReference type="InterPro" id="IPR049734">
    <property type="entry name" value="NudC-like_C"/>
</dbReference>
<dbReference type="RefSeq" id="WP_253450055.1">
    <property type="nucleotide sequence ID" value="NZ_JALJYF010000002.1"/>
</dbReference>
<evidence type="ECO:0000313" key="11">
    <source>
        <dbReference type="EMBL" id="MCP1728264.1"/>
    </source>
</evidence>
<dbReference type="Proteomes" id="UP001523550">
    <property type="component" value="Unassembled WGS sequence"/>
</dbReference>
<dbReference type="GO" id="GO:0016787">
    <property type="term" value="F:hydrolase activity"/>
    <property type="evidence" value="ECO:0007669"/>
    <property type="project" value="UniProtKB-KW"/>
</dbReference>
<dbReference type="Pfam" id="PF00293">
    <property type="entry name" value="NUDIX"/>
    <property type="match status" value="1"/>
</dbReference>
<dbReference type="Pfam" id="PF09296">
    <property type="entry name" value="NUDIX-like"/>
    <property type="match status" value="1"/>
</dbReference>
<dbReference type="InterPro" id="IPR020084">
    <property type="entry name" value="NUDIX_hydrolase_CS"/>
</dbReference>
<name>A0ABT1GAA9_9GAMM</name>
<gene>
    <name evidence="11" type="ORF">J2T60_002264</name>
</gene>